<evidence type="ECO:0000313" key="2">
    <source>
        <dbReference type="Proteomes" id="UP001595833"/>
    </source>
</evidence>
<evidence type="ECO:0000313" key="1">
    <source>
        <dbReference type="EMBL" id="MFC5055535.1"/>
    </source>
</evidence>
<name>A0ABV9XYQ2_9PSEU</name>
<reference evidence="2" key="1">
    <citation type="journal article" date="2019" name="Int. J. Syst. Evol. Microbiol.">
        <title>The Global Catalogue of Microorganisms (GCM) 10K type strain sequencing project: providing services to taxonomists for standard genome sequencing and annotation.</title>
        <authorList>
            <consortium name="The Broad Institute Genomics Platform"/>
            <consortium name="The Broad Institute Genome Sequencing Center for Infectious Disease"/>
            <person name="Wu L."/>
            <person name="Ma J."/>
        </authorList>
    </citation>
    <scope>NUCLEOTIDE SEQUENCE [LARGE SCALE GENOMIC DNA]</scope>
    <source>
        <strain evidence="2">KCTC 12848</strain>
    </source>
</reference>
<gene>
    <name evidence="1" type="ORF">ACFPFM_17435</name>
</gene>
<comment type="caution">
    <text evidence="1">The sequence shown here is derived from an EMBL/GenBank/DDBJ whole genome shotgun (WGS) entry which is preliminary data.</text>
</comment>
<dbReference type="EMBL" id="JBHSJB010000014">
    <property type="protein sequence ID" value="MFC5055535.1"/>
    <property type="molecule type" value="Genomic_DNA"/>
</dbReference>
<protein>
    <submittedName>
        <fullName evidence="1">Uncharacterized protein</fullName>
    </submittedName>
</protein>
<organism evidence="1 2">
    <name type="scientific">Saccharothrix xinjiangensis</name>
    <dbReference type="NCBI Taxonomy" id="204798"/>
    <lineage>
        <taxon>Bacteria</taxon>
        <taxon>Bacillati</taxon>
        <taxon>Actinomycetota</taxon>
        <taxon>Actinomycetes</taxon>
        <taxon>Pseudonocardiales</taxon>
        <taxon>Pseudonocardiaceae</taxon>
        <taxon>Saccharothrix</taxon>
    </lineage>
</organism>
<dbReference type="Proteomes" id="UP001595833">
    <property type="component" value="Unassembled WGS sequence"/>
</dbReference>
<accession>A0ABV9XYQ2</accession>
<proteinExistence type="predicted"/>
<dbReference type="RefSeq" id="WP_344038121.1">
    <property type="nucleotide sequence ID" value="NZ_BAAAKE010000010.1"/>
</dbReference>
<sequence length="75" mass="8142">MTQAYVVRFVGGPLDGRVDSHAKPPVAPKPTVTHVHLHGGPKIVHHYDLEYAVEYGCEYRLRAGDAEDASADDAS</sequence>
<keyword evidence="2" id="KW-1185">Reference proteome</keyword>